<organism evidence="4 5">
    <name type="scientific">Acinetobacter genomosp. 33YU</name>
    <dbReference type="NCBI Taxonomy" id="1675530"/>
    <lineage>
        <taxon>Bacteria</taxon>
        <taxon>Pseudomonadati</taxon>
        <taxon>Pseudomonadota</taxon>
        <taxon>Gammaproteobacteria</taxon>
        <taxon>Moraxellales</taxon>
        <taxon>Moraxellaceae</taxon>
        <taxon>Acinetobacter</taxon>
    </lineage>
</organism>
<dbReference type="PROSITE" id="PS50977">
    <property type="entry name" value="HTH_TETR_2"/>
    <property type="match status" value="1"/>
</dbReference>
<dbReference type="AlphaFoldDB" id="A0A1V2UZZ1"/>
<evidence type="ECO:0000313" key="5">
    <source>
        <dbReference type="Proteomes" id="UP000189376"/>
    </source>
</evidence>
<dbReference type="RefSeq" id="WP_077168874.1">
    <property type="nucleotide sequence ID" value="NZ_LFZS01000003.1"/>
</dbReference>
<evidence type="ECO:0000256" key="1">
    <source>
        <dbReference type="ARBA" id="ARBA00023125"/>
    </source>
</evidence>
<dbReference type="PANTHER" id="PTHR43479">
    <property type="entry name" value="ACREF/ENVCD OPERON REPRESSOR-RELATED"/>
    <property type="match status" value="1"/>
</dbReference>
<protein>
    <submittedName>
        <fullName evidence="4">TetR family transcriptional regulator</fullName>
    </submittedName>
</protein>
<dbReference type="GO" id="GO:0003677">
    <property type="term" value="F:DNA binding"/>
    <property type="evidence" value="ECO:0007669"/>
    <property type="project" value="UniProtKB-UniRule"/>
</dbReference>
<sequence length="183" mass="21658">MKNLDASRKALHVIDTATDLFKQYGFNKVGVDQIIAESQINKGTFYNYFHSKERFIERCLVTQKEQLQEKVSVVSEFYQNADLSDQLRQIYLLHADLKSAYYLLFKAIFEIKKLYPNAYQTALRYRRWLKNEIFCLLMETKKTVSYAEAEIFVFMIDGTILGLLSSDEERERDALLEYFLKRV</sequence>
<dbReference type="PRINTS" id="PR00455">
    <property type="entry name" value="HTHTETR"/>
</dbReference>
<feature type="domain" description="HTH tetR-type" evidence="3">
    <location>
        <begin position="7"/>
        <end position="67"/>
    </location>
</feature>
<dbReference type="SUPFAM" id="SSF46689">
    <property type="entry name" value="Homeodomain-like"/>
    <property type="match status" value="1"/>
</dbReference>
<dbReference type="Pfam" id="PF00440">
    <property type="entry name" value="TetR_N"/>
    <property type="match status" value="1"/>
</dbReference>
<dbReference type="Gene3D" id="1.10.357.10">
    <property type="entry name" value="Tetracycline Repressor, domain 2"/>
    <property type="match status" value="1"/>
</dbReference>
<dbReference type="Proteomes" id="UP000189376">
    <property type="component" value="Unassembled WGS sequence"/>
</dbReference>
<reference evidence="4 5" key="1">
    <citation type="submission" date="2015-07" db="EMBL/GenBank/DDBJ databases">
        <title>Acinetobacter yuneri, a novel member of Acinetobacter calcoaceticus-Acinetobacter baumannii complex isolated from clinical specimen.</title>
        <authorList>
            <person name="Yu Y."/>
        </authorList>
    </citation>
    <scope>NUCLEOTIDE SEQUENCE [LARGE SCALE GENOMIC DNA]</scope>
    <source>
        <strain evidence="4 5">A362</strain>
    </source>
</reference>
<evidence type="ECO:0000259" key="3">
    <source>
        <dbReference type="PROSITE" id="PS50977"/>
    </source>
</evidence>
<comment type="caution">
    <text evidence="4">The sequence shown here is derived from an EMBL/GenBank/DDBJ whole genome shotgun (WGS) entry which is preliminary data.</text>
</comment>
<evidence type="ECO:0000256" key="2">
    <source>
        <dbReference type="PROSITE-ProRule" id="PRU00335"/>
    </source>
</evidence>
<gene>
    <name evidence="4" type="ORF">AC058_06080</name>
</gene>
<name>A0A1V2UZZ1_9GAMM</name>
<dbReference type="InterPro" id="IPR009057">
    <property type="entry name" value="Homeodomain-like_sf"/>
</dbReference>
<proteinExistence type="predicted"/>
<feature type="DNA-binding region" description="H-T-H motif" evidence="2">
    <location>
        <begin position="30"/>
        <end position="49"/>
    </location>
</feature>
<dbReference type="EMBL" id="LFZS01000003">
    <property type="protein sequence ID" value="ONN55403.1"/>
    <property type="molecule type" value="Genomic_DNA"/>
</dbReference>
<dbReference type="PANTHER" id="PTHR43479:SF11">
    <property type="entry name" value="ACREF_ENVCD OPERON REPRESSOR-RELATED"/>
    <property type="match status" value="1"/>
</dbReference>
<accession>A0A1V2UZZ1</accession>
<keyword evidence="5" id="KW-1185">Reference proteome</keyword>
<keyword evidence="1 2" id="KW-0238">DNA-binding</keyword>
<dbReference type="InterPro" id="IPR050624">
    <property type="entry name" value="HTH-type_Tx_Regulator"/>
</dbReference>
<evidence type="ECO:0000313" key="4">
    <source>
        <dbReference type="EMBL" id="ONN55403.1"/>
    </source>
</evidence>
<dbReference type="InterPro" id="IPR001647">
    <property type="entry name" value="HTH_TetR"/>
</dbReference>